<comment type="caution">
    <text evidence="2">The sequence shown here is derived from an EMBL/GenBank/DDBJ whole genome shotgun (WGS) entry which is preliminary data.</text>
</comment>
<organism evidence="2 3">
    <name type="scientific">Oryza meyeriana var. granulata</name>
    <dbReference type="NCBI Taxonomy" id="110450"/>
    <lineage>
        <taxon>Eukaryota</taxon>
        <taxon>Viridiplantae</taxon>
        <taxon>Streptophyta</taxon>
        <taxon>Embryophyta</taxon>
        <taxon>Tracheophyta</taxon>
        <taxon>Spermatophyta</taxon>
        <taxon>Magnoliopsida</taxon>
        <taxon>Liliopsida</taxon>
        <taxon>Poales</taxon>
        <taxon>Poaceae</taxon>
        <taxon>BOP clade</taxon>
        <taxon>Oryzoideae</taxon>
        <taxon>Oryzeae</taxon>
        <taxon>Oryzinae</taxon>
        <taxon>Oryza</taxon>
        <taxon>Oryza meyeriana</taxon>
    </lineage>
</organism>
<dbReference type="AlphaFoldDB" id="A0A6G1CMH1"/>
<feature type="compositionally biased region" description="Low complexity" evidence="1">
    <location>
        <begin position="57"/>
        <end position="71"/>
    </location>
</feature>
<evidence type="ECO:0000313" key="3">
    <source>
        <dbReference type="Proteomes" id="UP000479710"/>
    </source>
</evidence>
<feature type="region of interest" description="Disordered" evidence="1">
    <location>
        <begin position="1"/>
        <end position="79"/>
    </location>
</feature>
<sequence>MPPPSSPCTTIAPLSLPSSPAAGDSLLKPCPRQSGSAAFCFTRTPPPPLPRPPPTAVPVVPKKAAAGAPLPNLFPGHPG</sequence>
<protein>
    <submittedName>
        <fullName evidence="2">Uncharacterized protein</fullName>
    </submittedName>
</protein>
<gene>
    <name evidence="2" type="ORF">E2562_000236</name>
</gene>
<keyword evidence="3" id="KW-1185">Reference proteome</keyword>
<evidence type="ECO:0000256" key="1">
    <source>
        <dbReference type="SAM" id="MobiDB-lite"/>
    </source>
</evidence>
<proteinExistence type="predicted"/>
<name>A0A6G1CMH1_9ORYZ</name>
<feature type="compositionally biased region" description="Pro residues" evidence="1">
    <location>
        <begin position="44"/>
        <end position="56"/>
    </location>
</feature>
<reference evidence="2 3" key="1">
    <citation type="submission" date="2019-11" db="EMBL/GenBank/DDBJ databases">
        <title>Whole genome sequence of Oryza granulata.</title>
        <authorList>
            <person name="Li W."/>
        </authorList>
    </citation>
    <scope>NUCLEOTIDE SEQUENCE [LARGE SCALE GENOMIC DNA]</scope>
    <source>
        <strain evidence="3">cv. Menghai</strain>
        <tissue evidence="2">Leaf</tissue>
    </source>
</reference>
<dbReference type="EMBL" id="SPHZ02000008">
    <property type="protein sequence ID" value="KAF0901352.1"/>
    <property type="molecule type" value="Genomic_DNA"/>
</dbReference>
<accession>A0A6G1CMH1</accession>
<evidence type="ECO:0000313" key="2">
    <source>
        <dbReference type="EMBL" id="KAF0901352.1"/>
    </source>
</evidence>
<dbReference type="Proteomes" id="UP000479710">
    <property type="component" value="Unassembled WGS sequence"/>
</dbReference>